<reference evidence="2 3" key="1">
    <citation type="submission" date="2023-03" db="EMBL/GenBank/DDBJ databases">
        <title>Isolation and description of six Streptomyces strains from soil environments, able to metabolize different microbial glucans.</title>
        <authorList>
            <person name="Widen T."/>
            <person name="Larsbrink J."/>
        </authorList>
    </citation>
    <scope>NUCLEOTIDE SEQUENCE [LARGE SCALE GENOMIC DNA]</scope>
    <source>
        <strain evidence="2 3">Mut2</strain>
        <plasmid evidence="2 3">unnamed1</plasmid>
    </source>
</reference>
<accession>A0ABY9IFG4</accession>
<name>A0ABY9IFG4_9ACTN</name>
<geneLocation type="plasmid" evidence="2 3">
    <name>unnamed1</name>
</geneLocation>
<feature type="region of interest" description="Disordered" evidence="1">
    <location>
        <begin position="276"/>
        <end position="332"/>
    </location>
</feature>
<evidence type="ECO:0000256" key="1">
    <source>
        <dbReference type="SAM" id="MobiDB-lite"/>
    </source>
</evidence>
<feature type="compositionally biased region" description="Basic residues" evidence="1">
    <location>
        <begin position="276"/>
        <end position="287"/>
    </location>
</feature>
<proteinExistence type="predicted"/>
<evidence type="ECO:0000313" key="2">
    <source>
        <dbReference type="EMBL" id="WLQ45663.1"/>
    </source>
</evidence>
<dbReference type="Proteomes" id="UP001229952">
    <property type="component" value="Plasmid unnamed1"/>
</dbReference>
<dbReference type="EMBL" id="CP120993">
    <property type="protein sequence ID" value="WLQ45663.1"/>
    <property type="molecule type" value="Genomic_DNA"/>
</dbReference>
<dbReference type="InterPro" id="IPR045729">
    <property type="entry name" value="DUF6083"/>
</dbReference>
<feature type="compositionally biased region" description="Low complexity" evidence="1">
    <location>
        <begin position="313"/>
        <end position="323"/>
    </location>
</feature>
<protein>
    <submittedName>
        <fullName evidence="2">DUF6083 domain-containing protein</fullName>
    </submittedName>
</protein>
<sequence length="332" mass="36567">MCSATASPGHRWDGTPARSPRLRALRVAPDSPTRLVRSVQTGRCRDCGNRIDWFPQADTLGDDRAVSLHPQELPAAAVPATSRWHVSSGTTHPAHDGTPWCRIPHTVLCPARRAPAATTPQITVLRRHLALHTRRLINNGTFTTPAALAPTPTEPCRPDRPVVHLLCVRYLSMHPVDAVQCVSQTRQRRRCTRPVLDPRAPAGTWTLLPATTPSGGQLALPAGLMAVYDLNHLPYAEQLRWRHQHCPDHTSSGAADLALAEWEPFDPLLHHQHVHPRLPCTPHRRPHRGPDQSRPVSLQPLGHHPAVRSENFTPGAATTTPPAHQSTETPRC</sequence>
<evidence type="ECO:0000313" key="3">
    <source>
        <dbReference type="Proteomes" id="UP001229952"/>
    </source>
</evidence>
<gene>
    <name evidence="2" type="ORF">P8A22_38015</name>
</gene>
<dbReference type="Pfam" id="PF19561">
    <property type="entry name" value="DUF6083"/>
    <property type="match status" value="1"/>
</dbReference>
<keyword evidence="2" id="KW-0614">Plasmid</keyword>
<organism evidence="2 3">
    <name type="scientific">Streptomyces laculatispora</name>
    <dbReference type="NCBI Taxonomy" id="887464"/>
    <lineage>
        <taxon>Bacteria</taxon>
        <taxon>Bacillati</taxon>
        <taxon>Actinomycetota</taxon>
        <taxon>Actinomycetes</taxon>
        <taxon>Kitasatosporales</taxon>
        <taxon>Streptomycetaceae</taxon>
        <taxon>Streptomyces</taxon>
    </lineage>
</organism>
<keyword evidence="3" id="KW-1185">Reference proteome</keyword>